<evidence type="ECO:0000256" key="1">
    <source>
        <dbReference type="ARBA" id="ARBA00004651"/>
    </source>
</evidence>
<evidence type="ECO:0000256" key="3">
    <source>
        <dbReference type="ARBA" id="ARBA00022989"/>
    </source>
</evidence>
<dbReference type="Pfam" id="PF00005">
    <property type="entry name" value="ABC_tran"/>
    <property type="match status" value="1"/>
</dbReference>
<dbReference type="CDD" id="cd07346">
    <property type="entry name" value="ABC_6TM_exporters"/>
    <property type="match status" value="1"/>
</dbReference>
<keyword evidence="8" id="KW-0547">Nucleotide-binding</keyword>
<feature type="transmembrane region" description="Helical" evidence="5">
    <location>
        <begin position="279"/>
        <end position="299"/>
    </location>
</feature>
<evidence type="ECO:0000259" key="7">
    <source>
        <dbReference type="PROSITE" id="PS50929"/>
    </source>
</evidence>
<reference evidence="8 9" key="1">
    <citation type="submission" date="2020-04" db="EMBL/GenBank/DDBJ databases">
        <authorList>
            <person name="Klaysubun C."/>
            <person name="Duangmal K."/>
            <person name="Lipun K."/>
        </authorList>
    </citation>
    <scope>NUCLEOTIDE SEQUENCE [LARGE SCALE GENOMIC DNA]</scope>
    <source>
        <strain evidence="8 9">K10HN5</strain>
    </source>
</reference>
<keyword evidence="4 5" id="KW-0472">Membrane</keyword>
<feature type="domain" description="ABC transporter" evidence="6">
    <location>
        <begin position="311"/>
        <end position="564"/>
    </location>
</feature>
<evidence type="ECO:0000256" key="2">
    <source>
        <dbReference type="ARBA" id="ARBA00022692"/>
    </source>
</evidence>
<gene>
    <name evidence="8" type="ORF">HF526_02815</name>
</gene>
<dbReference type="InterPro" id="IPR039421">
    <property type="entry name" value="Type_1_exporter"/>
</dbReference>
<protein>
    <submittedName>
        <fullName evidence="8">ABC transporter ATP-binding protein</fullName>
    </submittedName>
</protein>
<evidence type="ECO:0000313" key="9">
    <source>
        <dbReference type="Proteomes" id="UP000820669"/>
    </source>
</evidence>
<feature type="domain" description="ABC transmembrane type-1" evidence="7">
    <location>
        <begin position="25"/>
        <end position="305"/>
    </location>
</feature>
<dbReference type="PROSITE" id="PS50893">
    <property type="entry name" value="ABC_TRANSPORTER_2"/>
    <property type="match status" value="1"/>
</dbReference>
<accession>A0ABX1S3Y4</accession>
<dbReference type="Pfam" id="PF00664">
    <property type="entry name" value="ABC_membrane"/>
    <property type="match status" value="1"/>
</dbReference>
<evidence type="ECO:0000313" key="8">
    <source>
        <dbReference type="EMBL" id="NMH96260.1"/>
    </source>
</evidence>
<keyword evidence="3 5" id="KW-1133">Transmembrane helix</keyword>
<organism evidence="8 9">
    <name type="scientific">Pseudonocardia acidicola</name>
    <dbReference type="NCBI Taxonomy" id="2724939"/>
    <lineage>
        <taxon>Bacteria</taxon>
        <taxon>Bacillati</taxon>
        <taxon>Actinomycetota</taxon>
        <taxon>Actinomycetes</taxon>
        <taxon>Pseudonocardiales</taxon>
        <taxon>Pseudonocardiaceae</taxon>
        <taxon>Pseudonocardia</taxon>
    </lineage>
</organism>
<dbReference type="GO" id="GO:0005524">
    <property type="term" value="F:ATP binding"/>
    <property type="evidence" value="ECO:0007669"/>
    <property type="project" value="UniProtKB-KW"/>
</dbReference>
<name>A0ABX1S3Y4_9PSEU</name>
<dbReference type="Gene3D" id="3.40.50.300">
    <property type="entry name" value="P-loop containing nucleotide triphosphate hydrolases"/>
    <property type="match status" value="1"/>
</dbReference>
<feature type="transmembrane region" description="Helical" evidence="5">
    <location>
        <begin position="244"/>
        <end position="267"/>
    </location>
</feature>
<comment type="subcellular location">
    <subcellularLocation>
        <location evidence="1">Cell membrane</location>
        <topology evidence="1">Multi-pass membrane protein</topology>
    </subcellularLocation>
</comment>
<dbReference type="PROSITE" id="PS00211">
    <property type="entry name" value="ABC_TRANSPORTER_1"/>
    <property type="match status" value="1"/>
</dbReference>
<feature type="transmembrane region" description="Helical" evidence="5">
    <location>
        <begin position="162"/>
        <end position="181"/>
    </location>
</feature>
<dbReference type="InterPro" id="IPR011527">
    <property type="entry name" value="ABC1_TM_dom"/>
</dbReference>
<dbReference type="PROSITE" id="PS50929">
    <property type="entry name" value="ABC_TM1F"/>
    <property type="match status" value="1"/>
</dbReference>
<keyword evidence="2 5" id="KW-0812">Transmembrane</keyword>
<comment type="caution">
    <text evidence="8">The sequence shown here is derived from an EMBL/GenBank/DDBJ whole genome shotgun (WGS) entry which is preliminary data.</text>
</comment>
<dbReference type="EMBL" id="JAAXLA010000003">
    <property type="protein sequence ID" value="NMH96260.1"/>
    <property type="molecule type" value="Genomic_DNA"/>
</dbReference>
<keyword evidence="8" id="KW-0067">ATP-binding</keyword>
<feature type="transmembrane region" description="Helical" evidence="5">
    <location>
        <begin position="23"/>
        <end position="48"/>
    </location>
</feature>
<proteinExistence type="predicted"/>
<sequence length="564" mass="58117">MNGEQITGRSVLRGSIRGQRRHVGVASLLFIGHQTGEALVPVLVGVVIDEAVTTGDPRALAFWLVVLGVDFAVLSLSYRYGARRSWLADVRADQRLRLRLAERVLDPRGGAEAGRLPGSLATIAVADAKRVGIVNFALPLGLAAVAALGVAAIALLRISLPLGLLILLGTPPLLYAVHLLGKPVERRSGPEQERAAQASGIAADLVAGVRVLKGIGAEPAAVRRYERTSQVALAATLRATGAQAWYQGAVLAANGIFLAVVALAGGRLAAQGAISVGELVAAVGLAQFLLTPLSIFGWVNGRFAQARASAARIAEVLTSAPAVTAGGRPVPDAVPGAVRLRALTHGSLTGLDLDVPAGELLGVVATDPADAVALLACLGREADPDDGAVELDGVALTEFTPEQARRAVLVAAHDAELFSGTVRDNVLAAAGPGADLEPAMAAAQADQVADALPAGRDTEISEQGRSLSGGQRQRVALARALAANAPVLVLHDPTTAVDTVTEARIAAGLRDVRRGRTTIVLTTSPALLAVTDRVVVLDDGRVIAQGRHSDLLHADTHYRKTVLA</sequence>
<feature type="transmembrane region" description="Helical" evidence="5">
    <location>
        <begin position="136"/>
        <end position="156"/>
    </location>
</feature>
<dbReference type="PANTHER" id="PTHR43394:SF1">
    <property type="entry name" value="ATP-BINDING CASSETTE SUB-FAMILY B MEMBER 10, MITOCHONDRIAL"/>
    <property type="match status" value="1"/>
</dbReference>
<dbReference type="InterPro" id="IPR017871">
    <property type="entry name" value="ABC_transporter-like_CS"/>
</dbReference>
<dbReference type="RefSeq" id="WP_169379623.1">
    <property type="nucleotide sequence ID" value="NZ_JAAXLA010000003.1"/>
</dbReference>
<keyword evidence="9" id="KW-1185">Reference proteome</keyword>
<dbReference type="InterPro" id="IPR003439">
    <property type="entry name" value="ABC_transporter-like_ATP-bd"/>
</dbReference>
<evidence type="ECO:0000256" key="5">
    <source>
        <dbReference type="SAM" id="Phobius"/>
    </source>
</evidence>
<feature type="transmembrane region" description="Helical" evidence="5">
    <location>
        <begin position="60"/>
        <end position="78"/>
    </location>
</feature>
<evidence type="ECO:0000259" key="6">
    <source>
        <dbReference type="PROSITE" id="PS50893"/>
    </source>
</evidence>
<evidence type="ECO:0000256" key="4">
    <source>
        <dbReference type="ARBA" id="ARBA00023136"/>
    </source>
</evidence>
<dbReference type="PANTHER" id="PTHR43394">
    <property type="entry name" value="ATP-DEPENDENT PERMEASE MDL1, MITOCHONDRIAL"/>
    <property type="match status" value="1"/>
</dbReference>
<dbReference type="SUPFAM" id="SSF52540">
    <property type="entry name" value="P-loop containing nucleoside triphosphate hydrolases"/>
    <property type="match status" value="1"/>
</dbReference>
<dbReference type="InterPro" id="IPR027417">
    <property type="entry name" value="P-loop_NTPase"/>
</dbReference>
<dbReference type="Gene3D" id="1.20.1560.10">
    <property type="entry name" value="ABC transporter type 1, transmembrane domain"/>
    <property type="match status" value="1"/>
</dbReference>
<dbReference type="InterPro" id="IPR036640">
    <property type="entry name" value="ABC1_TM_sf"/>
</dbReference>
<dbReference type="SUPFAM" id="SSF90123">
    <property type="entry name" value="ABC transporter transmembrane region"/>
    <property type="match status" value="1"/>
</dbReference>
<dbReference type="Proteomes" id="UP000820669">
    <property type="component" value="Unassembled WGS sequence"/>
</dbReference>